<dbReference type="EMBL" id="NSJZ01000027">
    <property type="protein sequence ID" value="PAU95972.1"/>
    <property type="molecule type" value="Genomic_DNA"/>
</dbReference>
<dbReference type="Pfam" id="PF01548">
    <property type="entry name" value="DEDD_Tnp_IS110"/>
    <property type="match status" value="1"/>
</dbReference>
<dbReference type="NCBIfam" id="NF033542">
    <property type="entry name" value="transpos_IS110"/>
    <property type="match status" value="1"/>
</dbReference>
<dbReference type="PANTHER" id="PTHR33055:SF3">
    <property type="entry name" value="PUTATIVE TRANSPOSASE FOR IS117-RELATED"/>
    <property type="match status" value="1"/>
</dbReference>
<dbReference type="PANTHER" id="PTHR33055">
    <property type="entry name" value="TRANSPOSASE FOR INSERTION SEQUENCE ELEMENT IS1111A"/>
    <property type="match status" value="1"/>
</dbReference>
<dbReference type="InterPro" id="IPR003346">
    <property type="entry name" value="Transposase_20"/>
</dbReference>
<dbReference type="GO" id="GO:0006313">
    <property type="term" value="P:DNA transposition"/>
    <property type="evidence" value="ECO:0007669"/>
    <property type="project" value="InterPro"/>
</dbReference>
<proteinExistence type="predicted"/>
<evidence type="ECO:0000259" key="2">
    <source>
        <dbReference type="Pfam" id="PF02371"/>
    </source>
</evidence>
<sequence>MEGGMDHKTPVTTFVGLDISLAETHICILDQDGTRLYQGAVASDPDALADTIGRKAPNCERIGMETGATTPWLWRALRARGLPVICIDARHANRALSMRKNKTDKNDAQGLAELMRIGWFKEANVRSPQTQYVRSLLTARYQLRVSRKDVLNQMRGVVKSFGLFSGSTATRRFPAMVQEIIQDNPQFGPLLAPLLAVHEALTRQIAVYEEELKKIAERDPDARRIMTVPGIGYLVALAFMTAVDDPARFSSSNKLGPYLGLAPRVRQSGEASWSAGIGHAPDKMMRSYLYQAATVVLTKTASWSALKAWGLRVYKRSGFKRAAVAVARKLAIIMHAIWINGTEFEFSQKGKAA</sequence>
<dbReference type="Pfam" id="PF02371">
    <property type="entry name" value="Transposase_20"/>
    <property type="match status" value="1"/>
</dbReference>
<feature type="domain" description="Transposase IS110-like N-terminal" evidence="1">
    <location>
        <begin position="15"/>
        <end position="160"/>
    </location>
</feature>
<dbReference type="InterPro" id="IPR047650">
    <property type="entry name" value="Transpos_IS110"/>
</dbReference>
<dbReference type="InterPro" id="IPR002525">
    <property type="entry name" value="Transp_IS110-like_N"/>
</dbReference>
<feature type="domain" description="Transposase IS116/IS110/IS902 C-terminal" evidence="2">
    <location>
        <begin position="223"/>
        <end position="303"/>
    </location>
</feature>
<dbReference type="GO" id="GO:0003677">
    <property type="term" value="F:DNA binding"/>
    <property type="evidence" value="ECO:0007669"/>
    <property type="project" value="InterPro"/>
</dbReference>
<dbReference type="GO" id="GO:0004803">
    <property type="term" value="F:transposase activity"/>
    <property type="evidence" value="ECO:0007669"/>
    <property type="project" value="InterPro"/>
</dbReference>
<protein>
    <submittedName>
        <fullName evidence="3">IS110 family transposase</fullName>
    </submittedName>
</protein>
<dbReference type="AlphaFoldDB" id="A0A2A2GGS0"/>
<dbReference type="Proteomes" id="UP000218023">
    <property type="component" value="Unassembled WGS sequence"/>
</dbReference>
<gene>
    <name evidence="3" type="ORF">CK240_16195</name>
</gene>
<accession>A0A2A2GGS0</accession>
<name>A0A2A2GGS0_9RHOB</name>
<reference evidence="3 4" key="1">
    <citation type="submission" date="2017-09" db="EMBL/GenBank/DDBJ databases">
        <title>Paracoccus alkalisoli sp. nov., isolated from saline alkaline soil.</title>
        <authorList>
            <person name="Dong X."/>
            <person name="Zhang G."/>
        </authorList>
    </citation>
    <scope>NUCLEOTIDE SEQUENCE [LARGE SCALE GENOMIC DNA]</scope>
    <source>
        <strain evidence="3 4">WN007</strain>
    </source>
</reference>
<comment type="caution">
    <text evidence="3">The sequence shown here is derived from an EMBL/GenBank/DDBJ whole genome shotgun (WGS) entry which is preliminary data.</text>
</comment>
<keyword evidence="4" id="KW-1185">Reference proteome</keyword>
<dbReference type="OrthoDB" id="8261795at2"/>
<organism evidence="3 4">
    <name type="scientific">Paracoccus salipaludis</name>
    <dbReference type="NCBI Taxonomy" id="2032623"/>
    <lineage>
        <taxon>Bacteria</taxon>
        <taxon>Pseudomonadati</taxon>
        <taxon>Pseudomonadota</taxon>
        <taxon>Alphaproteobacteria</taxon>
        <taxon>Rhodobacterales</taxon>
        <taxon>Paracoccaceae</taxon>
        <taxon>Paracoccus</taxon>
    </lineage>
</organism>
<evidence type="ECO:0000313" key="3">
    <source>
        <dbReference type="EMBL" id="PAU95972.1"/>
    </source>
</evidence>
<evidence type="ECO:0000313" key="4">
    <source>
        <dbReference type="Proteomes" id="UP000218023"/>
    </source>
</evidence>
<evidence type="ECO:0000259" key="1">
    <source>
        <dbReference type="Pfam" id="PF01548"/>
    </source>
</evidence>